<name>A0A0F8ZFP3_9ZZZZ</name>
<evidence type="ECO:0000256" key="1">
    <source>
        <dbReference type="SAM" id="MobiDB-lite"/>
    </source>
</evidence>
<dbReference type="EMBL" id="LAZR01048137">
    <property type="protein sequence ID" value="KKK92612.1"/>
    <property type="molecule type" value="Genomic_DNA"/>
</dbReference>
<reference evidence="2" key="1">
    <citation type="journal article" date="2015" name="Nature">
        <title>Complex archaea that bridge the gap between prokaryotes and eukaryotes.</title>
        <authorList>
            <person name="Spang A."/>
            <person name="Saw J.H."/>
            <person name="Jorgensen S.L."/>
            <person name="Zaremba-Niedzwiedzka K."/>
            <person name="Martijn J."/>
            <person name="Lind A.E."/>
            <person name="van Eijk R."/>
            <person name="Schleper C."/>
            <person name="Guy L."/>
            <person name="Ettema T.J."/>
        </authorList>
    </citation>
    <scope>NUCLEOTIDE SEQUENCE</scope>
</reference>
<proteinExistence type="predicted"/>
<feature type="compositionally biased region" description="Basic and acidic residues" evidence="1">
    <location>
        <begin position="1"/>
        <end position="46"/>
    </location>
</feature>
<feature type="region of interest" description="Disordered" evidence="1">
    <location>
        <begin position="1"/>
        <end position="48"/>
    </location>
</feature>
<accession>A0A0F8ZFP3</accession>
<sequence length="89" mass="9753">MSHSNTSKEVEKAHSEALSKSDNTGKDEDVVVKGDGEKELNSEKSESWSVNQVKIVTPNNYGMDAVGPVAQGLEIERKENYLTHKGFGM</sequence>
<dbReference type="AlphaFoldDB" id="A0A0F8ZFP3"/>
<gene>
    <name evidence="2" type="ORF">LCGC14_2701170</name>
</gene>
<evidence type="ECO:0000313" key="2">
    <source>
        <dbReference type="EMBL" id="KKK92612.1"/>
    </source>
</evidence>
<protein>
    <submittedName>
        <fullName evidence="2">Uncharacterized protein</fullName>
    </submittedName>
</protein>
<organism evidence="2">
    <name type="scientific">marine sediment metagenome</name>
    <dbReference type="NCBI Taxonomy" id="412755"/>
    <lineage>
        <taxon>unclassified sequences</taxon>
        <taxon>metagenomes</taxon>
        <taxon>ecological metagenomes</taxon>
    </lineage>
</organism>
<comment type="caution">
    <text evidence="2">The sequence shown here is derived from an EMBL/GenBank/DDBJ whole genome shotgun (WGS) entry which is preliminary data.</text>
</comment>